<organism evidence="1">
    <name type="scientific">Candidatus Kentrum sp. TUN</name>
    <dbReference type="NCBI Taxonomy" id="2126343"/>
    <lineage>
        <taxon>Bacteria</taxon>
        <taxon>Pseudomonadati</taxon>
        <taxon>Pseudomonadota</taxon>
        <taxon>Gammaproteobacteria</taxon>
        <taxon>Candidatus Kentrum</taxon>
    </lineage>
</organism>
<dbReference type="AlphaFoldDB" id="A0A450ZTJ9"/>
<name>A0A450ZTJ9_9GAMM</name>
<proteinExistence type="predicted"/>
<sequence length="74" mass="8322">MGLPHKGGILPVMGDKDIVSEETIGRLVVDPATYLLKLPIDPDSLEVLGTEYHRIEDRIALIQPLRPTWDCRDE</sequence>
<dbReference type="EMBL" id="CAADFV010000044">
    <property type="protein sequence ID" value="VFK57120.1"/>
    <property type="molecule type" value="Genomic_DNA"/>
</dbReference>
<reference evidence="1" key="1">
    <citation type="submission" date="2019-02" db="EMBL/GenBank/DDBJ databases">
        <authorList>
            <person name="Gruber-Vodicka R. H."/>
            <person name="Seah K. B. B."/>
        </authorList>
    </citation>
    <scope>NUCLEOTIDE SEQUENCE</scope>
    <source>
        <strain evidence="1">BECK_BY2</strain>
    </source>
</reference>
<protein>
    <submittedName>
        <fullName evidence="1">Uncharacterized protein</fullName>
    </submittedName>
</protein>
<evidence type="ECO:0000313" key="1">
    <source>
        <dbReference type="EMBL" id="VFK57120.1"/>
    </source>
</evidence>
<gene>
    <name evidence="1" type="ORF">BECKTUN1418E_GA0071001_104412</name>
</gene>
<accession>A0A450ZTJ9</accession>